<keyword evidence="1" id="KW-1133">Transmembrane helix</keyword>
<feature type="transmembrane region" description="Helical" evidence="1">
    <location>
        <begin position="12"/>
        <end position="33"/>
    </location>
</feature>
<gene>
    <name evidence="2" type="ORF">ACFFHM_06000</name>
</gene>
<dbReference type="RefSeq" id="WP_335961355.1">
    <property type="nucleotide sequence ID" value="NZ_JAXBLX010000016.1"/>
</dbReference>
<protein>
    <submittedName>
        <fullName evidence="2">Uncharacterized protein</fullName>
    </submittedName>
</protein>
<keyword evidence="3" id="KW-1185">Reference proteome</keyword>
<dbReference type="Proteomes" id="UP001589838">
    <property type="component" value="Unassembled WGS sequence"/>
</dbReference>
<accession>A0ABV6KA03</accession>
<dbReference type="EMBL" id="JBHLUX010000017">
    <property type="protein sequence ID" value="MFC0470084.1"/>
    <property type="molecule type" value="Genomic_DNA"/>
</dbReference>
<sequence>MGKSKTVNCSSSFDGKAFTGGIMLAILLFLLIFGSTDIEGLTDAPE</sequence>
<proteinExistence type="predicted"/>
<evidence type="ECO:0000256" key="1">
    <source>
        <dbReference type="SAM" id="Phobius"/>
    </source>
</evidence>
<evidence type="ECO:0000313" key="3">
    <source>
        <dbReference type="Proteomes" id="UP001589838"/>
    </source>
</evidence>
<name>A0ABV6KA03_9BACI</name>
<keyword evidence="1" id="KW-0472">Membrane</keyword>
<keyword evidence="1" id="KW-0812">Transmembrane</keyword>
<comment type="caution">
    <text evidence="2">The sequence shown here is derived from an EMBL/GenBank/DDBJ whole genome shotgun (WGS) entry which is preliminary data.</text>
</comment>
<reference evidence="2 3" key="1">
    <citation type="submission" date="2024-09" db="EMBL/GenBank/DDBJ databases">
        <authorList>
            <person name="Sun Q."/>
            <person name="Mori K."/>
        </authorList>
    </citation>
    <scope>NUCLEOTIDE SEQUENCE [LARGE SCALE GENOMIC DNA]</scope>
    <source>
        <strain evidence="2 3">NCAIM B.02610</strain>
    </source>
</reference>
<evidence type="ECO:0000313" key="2">
    <source>
        <dbReference type="EMBL" id="MFC0470084.1"/>
    </source>
</evidence>
<organism evidence="2 3">
    <name type="scientific">Halalkalibacter kiskunsagensis</name>
    <dbReference type="NCBI Taxonomy" id="1548599"/>
    <lineage>
        <taxon>Bacteria</taxon>
        <taxon>Bacillati</taxon>
        <taxon>Bacillota</taxon>
        <taxon>Bacilli</taxon>
        <taxon>Bacillales</taxon>
        <taxon>Bacillaceae</taxon>
        <taxon>Halalkalibacter</taxon>
    </lineage>
</organism>